<dbReference type="CDD" id="cd19534">
    <property type="entry name" value="E_NRPS"/>
    <property type="match status" value="2"/>
</dbReference>
<dbReference type="FunFam" id="3.40.50.980:FF:000001">
    <property type="entry name" value="Non-ribosomal peptide synthetase"/>
    <property type="match status" value="3"/>
</dbReference>
<dbReference type="PANTHER" id="PTHR45527">
    <property type="entry name" value="NONRIBOSOMAL PEPTIDE SYNTHETASE"/>
    <property type="match status" value="1"/>
</dbReference>
<dbReference type="InterPro" id="IPR001242">
    <property type="entry name" value="Condensation_dom"/>
</dbReference>
<dbReference type="PANTHER" id="PTHR45527:SF14">
    <property type="entry name" value="PLIPASTATIN SYNTHASE SUBUNIT B"/>
    <property type="match status" value="1"/>
</dbReference>
<keyword evidence="5" id="KW-0677">Repeat</keyword>
<dbReference type="Gene3D" id="3.40.50.12780">
    <property type="entry name" value="N-terminal domain of ligase-like"/>
    <property type="match status" value="1"/>
</dbReference>
<dbReference type="Gene3D" id="1.10.1200.10">
    <property type="entry name" value="ACP-like"/>
    <property type="match status" value="2"/>
</dbReference>
<accession>A0A5J4KUM8</accession>
<dbReference type="InterPro" id="IPR023213">
    <property type="entry name" value="CAT-like_dom_sf"/>
</dbReference>
<protein>
    <recommendedName>
        <fullName evidence="7">Carrier domain-containing protein</fullName>
    </recommendedName>
</protein>
<dbReference type="PROSITE" id="PS00455">
    <property type="entry name" value="AMP_BINDING"/>
    <property type="match status" value="3"/>
</dbReference>
<dbReference type="NCBIfam" id="TIGR01733">
    <property type="entry name" value="AA-adenyl-dom"/>
    <property type="match status" value="2"/>
</dbReference>
<dbReference type="FunFam" id="2.30.38.10:FF:000001">
    <property type="entry name" value="Non-ribosomal peptide synthetase PvdI"/>
    <property type="match status" value="2"/>
</dbReference>
<keyword evidence="6" id="KW-0045">Antibiotic biosynthesis</keyword>
<evidence type="ECO:0000256" key="4">
    <source>
        <dbReference type="ARBA" id="ARBA00022553"/>
    </source>
</evidence>
<organism evidence="8 9">
    <name type="scientific">Dictyobacter vulcani</name>
    <dbReference type="NCBI Taxonomy" id="2607529"/>
    <lineage>
        <taxon>Bacteria</taxon>
        <taxon>Bacillati</taxon>
        <taxon>Chloroflexota</taxon>
        <taxon>Ktedonobacteria</taxon>
        <taxon>Ktedonobacterales</taxon>
        <taxon>Dictyobacteraceae</taxon>
        <taxon>Dictyobacter</taxon>
    </lineage>
</organism>
<keyword evidence="3" id="KW-0596">Phosphopantetheine</keyword>
<dbReference type="CDD" id="cd19543">
    <property type="entry name" value="DCL_NRPS"/>
    <property type="match status" value="2"/>
</dbReference>
<dbReference type="GO" id="GO:0017000">
    <property type="term" value="P:antibiotic biosynthetic process"/>
    <property type="evidence" value="ECO:0007669"/>
    <property type="project" value="UniProtKB-KW"/>
</dbReference>
<reference evidence="8 9" key="1">
    <citation type="submission" date="2019-10" db="EMBL/GenBank/DDBJ databases">
        <title>Dictyobacter vulcani sp. nov., within the class Ktedonobacteria, isolated from soil of volcanic Mt. Zao.</title>
        <authorList>
            <person name="Zheng Y."/>
            <person name="Wang C.M."/>
            <person name="Sakai Y."/>
            <person name="Abe K."/>
            <person name="Yokota A."/>
            <person name="Yabe S."/>
        </authorList>
    </citation>
    <scope>NUCLEOTIDE SEQUENCE [LARGE SCALE GENOMIC DNA]</scope>
    <source>
        <strain evidence="8 9">W12</strain>
    </source>
</reference>
<proteinExistence type="inferred from homology"/>
<gene>
    <name evidence="8" type="ORF">KDW_43390</name>
</gene>
<dbReference type="Pfam" id="PF00501">
    <property type="entry name" value="AMP-binding"/>
    <property type="match status" value="3"/>
</dbReference>
<feature type="domain" description="Carrier" evidence="7">
    <location>
        <begin position="2035"/>
        <end position="2109"/>
    </location>
</feature>
<dbReference type="InterPro" id="IPR009081">
    <property type="entry name" value="PP-bd_ACP"/>
</dbReference>
<dbReference type="GO" id="GO:0043041">
    <property type="term" value="P:amino acid activation for nonribosomal peptide biosynthetic process"/>
    <property type="evidence" value="ECO:0007669"/>
    <property type="project" value="TreeGrafter"/>
</dbReference>
<comment type="caution">
    <text evidence="8">The sequence shown here is derived from an EMBL/GenBank/DDBJ whole genome shotgun (WGS) entry which is preliminary data.</text>
</comment>
<dbReference type="GO" id="GO:0044550">
    <property type="term" value="P:secondary metabolite biosynthetic process"/>
    <property type="evidence" value="ECO:0007669"/>
    <property type="project" value="UniProtKB-ARBA"/>
</dbReference>
<dbReference type="GO" id="GO:0003824">
    <property type="term" value="F:catalytic activity"/>
    <property type="evidence" value="ECO:0007669"/>
    <property type="project" value="UniProtKB-KW"/>
</dbReference>
<dbReference type="NCBIfam" id="TIGR01720">
    <property type="entry name" value="NRPS-para261"/>
    <property type="match status" value="2"/>
</dbReference>
<dbReference type="CDD" id="cd12117">
    <property type="entry name" value="A_NRPS_Srf_like"/>
    <property type="match status" value="1"/>
</dbReference>
<dbReference type="EMBL" id="BKZW01000002">
    <property type="protein sequence ID" value="GER90177.1"/>
    <property type="molecule type" value="Genomic_DNA"/>
</dbReference>
<evidence type="ECO:0000256" key="2">
    <source>
        <dbReference type="ARBA" id="ARBA00006432"/>
    </source>
</evidence>
<dbReference type="Gene3D" id="2.30.38.10">
    <property type="entry name" value="Luciferase, Domain 3"/>
    <property type="match status" value="2"/>
</dbReference>
<dbReference type="InterPro" id="IPR010071">
    <property type="entry name" value="AA_adenyl_dom"/>
</dbReference>
<dbReference type="Pfam" id="PF00550">
    <property type="entry name" value="PP-binding"/>
    <property type="match status" value="2"/>
</dbReference>
<comment type="cofactor">
    <cofactor evidence="1">
        <name>pantetheine 4'-phosphate</name>
        <dbReference type="ChEBI" id="CHEBI:47942"/>
    </cofactor>
</comment>
<evidence type="ECO:0000259" key="7">
    <source>
        <dbReference type="PROSITE" id="PS50075"/>
    </source>
</evidence>
<dbReference type="PROSITE" id="PS00012">
    <property type="entry name" value="PHOSPHOPANTETHEINE"/>
    <property type="match status" value="2"/>
</dbReference>
<keyword evidence="9" id="KW-1185">Reference proteome</keyword>
<dbReference type="Gene3D" id="3.30.559.10">
    <property type="entry name" value="Chloramphenicol acetyltransferase-like domain"/>
    <property type="match status" value="4"/>
</dbReference>
<sequence length="3262" mass="362932">MECDLDPLSRQATIHELFAEQVTRDPQATALVFDAQSLSYAELNRRANQVAHYLRSLGVGPDTLVALCIERSLEMVVSLLGILKAGGAYVPLDPTYPKDRLAFMLQDADVAVLLTLRPFVQELPAYSGQLLCLDELTETLATQSEQNPDNLTAAGNLAYVMYTSGSTGIPKGTSVPHRAVVRLVKETNFAEFSDQDIFLQFAPISFDASTLELWGSLLNGAQLVIFPPYIPSLEELGQVLQQHQVSILWLTAGLFHQMVEHQLTALQSVRQLLAGGDVLAVQQVRKLLEQGWQTCLINGYGPTENTTFTCCYRMHTVEQVQGTVPIGVPINNSSVYILDAYLQPVPIGVAGTLYTGGAGLARGYLKRPELTAEYFIPHPFSDQPGERLYNTGDLVRYLPDGNIEFIGRRDQQVKVRGFRIELSEIENVLLQHPAIQDATVVLNEEQSSKRLVAYLVASADEQVAASALRQFLQERLPDYMLPAAFVYLAALPLTPNGKVDRRALPSPDYTQSEQEYIAPRTPTERILSDIWCQVLGLEKVSVHDNFFALGGDSILSLQIIARANQAGLRLAPRQLFQYPTVAGLAAIVEISDTGTGLDVEQRTILGDVVLTPVQRWFFDQKIMSPHHWNQALLLSTTQALKPEILQAAVDALCVHHDALRLRFVYEKAGWRQYNADSEESTTITVVHLAHMPVAERTAAIEELAQEAQASLDLTAGPLLRVLYFDQGEDEEGRLLLILHHLIVDGVSWRILLTDLNTLYEQLSQGRDIQLPLKTTSFQEWAQRLAAYAQTAELQAEVPFWLAQLEQNNAKMPLDYAGGENSVISSHTHTVTLDAEATTALLHDVPSAYRTQINDVLLAALAQVLTAWCGTDSILLDLEGHGREDILAGVDLSRTVGWFTSIYPVALSVNGQWGAEHLLKSIKEQLRQVPQRGIGYGLLRYLCEDETVAEQMRSVPTPEISFNYLGQFDSAARESGLFGPASEASGNPHHPLGARAHLLGINGSIAGGQLQMSWSYSENFHASETVIALANNYIKVLSELINHCRRADSGGYTPSDFALAHLTQSQIDHMLGSDRRVENIYPLVPMQQGLLFQSIYAGGQGDYIVQIGYSFKGQLDIAALLQSWQHVVNQHPILRTAFLWDGLDEPVQMVRQQISLPVTQLDWHNLSSAEQQERLKTLLQEDRLQGFDPSQAPLMRFTVIQLAEDRYEFFWTHHHILLDGWSLPLILKQVFDSYRALSQKRTPQLERVRAYEDYISWWLRQDMQQAEAFWRQLLHGFSTPTLLGSALVKKEQAEQSQQAEQQVALSEEMTHTLQQVARQHELTLNTLVQGAWAILLSRYTGQDDIVFGTTVSGRPAEIIGIEAMIGLFINTLPVRIQVSPEKTLFSWLQSLQELQSKMRQYEYSSLAKIQNWSELAGGTALFDTLFVFENYPLSASEQSSEQQELSIEAVQSKEQTEYPLTLYALPGQALTFDAHYDPAIFDAASINRLLKHFVTLLTGIANNIEQTIVSLPMLSALELQQSMESGPVSQNSALCIHDLFAAQAQRTPLATALIVGTERVSYEQLNRRANQVAQYLCKQGVGPDVLVGVCMERSVDMIVGILGILKAGGAYVPLDPNYPQERLTFSLQDTQAPILLTQAALTQRLPAYGGHIICLDTDWPTIEQERIEAPTTTVSAEHLAYVIYTSGSTGVPKGVAIAHRSTLGLLYWARDQYTATDLAGVLAATSICFDLSIYEIFVPLSWGGTVIVADNALQLPQLAAAQEVTLINTVPSAMNELVRVGQVPSSVRVVNLAGEPLPRRLVQQLYALEHIQHVYNLYGPTEDTTYSTGIRLASAEGAIVPIGYPLPNKQAYVLDQHLRLVPLGVAGELYLAGPGLARGYLQRGDLVAERFIAHPFSTEPGARLYKTGDLVRYQEDGVLEYIGRIDHQVKVRGFRIELGEVEHKLLSHPALQETVVVVREDTPGIKQLVAYIVAAHKDLTAAELRSYLQEHLPEHMIPVVFVFMAALPLTPNGKVDRKALPAPNTVLAERKDVASGPRTETERLLTAIWEQVLGVQPIGLHDNFFTLGGDSILSLQIVSRARQAGMQLSPRHIFQHPTLAEQASVVAIDTTSTVIDAEQEMVSGQVPLTPIQHWFFEQEIAENHHWNQAVLLSVAENLSPSVLENTVAQLLQHHDALRMRFTLEETGWHQDNAAWDSSVPFAFIDLAANTEDEQRAAIEKQAREVQASLKLATGPLLRVVYFDLGAGKAGRLLIVIHHLVVDGVSWRILLADLQASYQQLFAGQVASLSAKTTSFQHWSYLLQEYAQSEEPRAEIAYWQSLADKPQAQMPVDDLAGENTVASARLVTLALSAEETQALLHVVPQAYRTQINDLLLAAVLLGYASWSGQNTLLINLEGHGREDLFADVDLSRSVGWFTTLFPLFLQLEQPSRLDEMLKAVKEQLRQVPQHGIGYGLLRYLHLDPEVVESMRALPTAQISFNYLGQFDQDSNESTFFAPASEASGAVISAQAKRAHLLDINGSVSGGQLQMTWTYSQNVHKVESMQALAENVMQALRDLIAHCQLPEVGGYTPSDFPLAPLSQEQLDTLLGTDRLVESLYPLSPLQKGLLFHTLYAPDSGDYIVQSEFTFKGHCDVAALEQAWQLVVNHHPILRTAFLMDNVAEPLQVVRRQVRVPFVELDWCDVAPGEQEERLSAYLQTDRSTGFVLSQAPLLRLALIRFSDDSYKFIWSYHHILLDGWSLPIVLKDVFESYEALCQKNAPRLASIRPYEEYIKWWLQQDMQQAETCWRKTLQGFSTPTQLGIDRVAVSEQPRMYRERAREVGAETVHLLNTLARQHQLTLNTLIQGAWALVLSQYSGQDDIVFGATVSGRPADVQNIETMVGLFINTLPVRMQIAPDVSLLNWMQAIQEQQSELRQYEYTPLAQVQAWSDIPQGTALFDSLLVFENYPIDASTRSTESSLQLAGLKSHEQTNYPLTLLAQPGQTLSLRILFDQSRFEASAIEHLLQHLHTLLEQMVTKVNMPLARMSMLHEAEQHELIVNWNDTQRDYPAESSIQQLFEAQVKQQPARTALVFEQQRLSYAELNSRANQVAHYLKKLGVGPETLVGLCMERCVEMIVGMLGILKAGGAYIPLDPNYPQERLLFSLEDTQAPVVLTQAHLIEPMQEHPATFVCLDTDWSQIAQESPHNLPVSACADNLAYVIYTSGSTGKPKGVGIAHRSALTLLHWAHEHFDQQALAGVLASTSICFDLSVFEIFVPLSWGAA</sequence>
<dbReference type="Gene3D" id="3.40.50.980">
    <property type="match status" value="4"/>
</dbReference>
<dbReference type="Gene3D" id="3.30.300.30">
    <property type="match status" value="2"/>
</dbReference>
<keyword evidence="4" id="KW-0597">Phosphoprotein</keyword>
<dbReference type="SMART" id="SM00823">
    <property type="entry name" value="PKS_PP"/>
    <property type="match status" value="2"/>
</dbReference>
<comment type="similarity">
    <text evidence="2">Belongs to the ATP-dependent AMP-binding enzyme family.</text>
</comment>
<name>A0A5J4KUM8_9CHLR</name>
<dbReference type="InterPro" id="IPR036736">
    <property type="entry name" value="ACP-like_sf"/>
</dbReference>
<dbReference type="InterPro" id="IPR020806">
    <property type="entry name" value="PKS_PP-bd"/>
</dbReference>
<dbReference type="GO" id="GO:0005829">
    <property type="term" value="C:cytosol"/>
    <property type="evidence" value="ECO:0007669"/>
    <property type="project" value="TreeGrafter"/>
</dbReference>
<dbReference type="SUPFAM" id="SSF47336">
    <property type="entry name" value="ACP-like"/>
    <property type="match status" value="2"/>
</dbReference>
<dbReference type="Proteomes" id="UP000326912">
    <property type="component" value="Unassembled WGS sequence"/>
</dbReference>
<dbReference type="NCBIfam" id="NF003417">
    <property type="entry name" value="PRK04813.1"/>
    <property type="match status" value="3"/>
</dbReference>
<feature type="domain" description="Carrier" evidence="7">
    <location>
        <begin position="518"/>
        <end position="592"/>
    </location>
</feature>
<evidence type="ECO:0000256" key="1">
    <source>
        <dbReference type="ARBA" id="ARBA00001957"/>
    </source>
</evidence>
<evidence type="ECO:0000313" key="9">
    <source>
        <dbReference type="Proteomes" id="UP000326912"/>
    </source>
</evidence>
<dbReference type="InterPro" id="IPR000873">
    <property type="entry name" value="AMP-dep_synth/lig_dom"/>
</dbReference>
<dbReference type="InterPro" id="IPR006162">
    <property type="entry name" value="Ppantetheine_attach_site"/>
</dbReference>
<dbReference type="InterPro" id="IPR025110">
    <property type="entry name" value="AMP-bd_C"/>
</dbReference>
<dbReference type="GO" id="GO:0008610">
    <property type="term" value="P:lipid biosynthetic process"/>
    <property type="evidence" value="ECO:0007669"/>
    <property type="project" value="UniProtKB-ARBA"/>
</dbReference>
<dbReference type="InterPro" id="IPR042099">
    <property type="entry name" value="ANL_N_sf"/>
</dbReference>
<dbReference type="InterPro" id="IPR045851">
    <property type="entry name" value="AMP-bd_C_sf"/>
</dbReference>
<evidence type="ECO:0000256" key="3">
    <source>
        <dbReference type="ARBA" id="ARBA00022450"/>
    </source>
</evidence>
<dbReference type="InterPro" id="IPR010060">
    <property type="entry name" value="NRPS_synth"/>
</dbReference>
<dbReference type="PROSITE" id="PS50075">
    <property type="entry name" value="CARRIER"/>
    <property type="match status" value="2"/>
</dbReference>
<evidence type="ECO:0000256" key="5">
    <source>
        <dbReference type="ARBA" id="ARBA00022737"/>
    </source>
</evidence>
<dbReference type="SUPFAM" id="SSF56801">
    <property type="entry name" value="Acetyl-CoA synthetase-like"/>
    <property type="match status" value="3"/>
</dbReference>
<dbReference type="FunFam" id="3.30.300.30:FF:000010">
    <property type="entry name" value="Enterobactin synthetase component F"/>
    <property type="match status" value="2"/>
</dbReference>
<dbReference type="SUPFAM" id="SSF52777">
    <property type="entry name" value="CoA-dependent acyltransferases"/>
    <property type="match status" value="8"/>
</dbReference>
<dbReference type="FunFam" id="3.40.50.12780:FF:000012">
    <property type="entry name" value="Non-ribosomal peptide synthetase"/>
    <property type="match status" value="2"/>
</dbReference>
<dbReference type="InterPro" id="IPR020845">
    <property type="entry name" value="AMP-binding_CS"/>
</dbReference>
<dbReference type="Pfam" id="PF00668">
    <property type="entry name" value="Condensation"/>
    <property type="match status" value="4"/>
</dbReference>
<dbReference type="GO" id="GO:0031177">
    <property type="term" value="F:phosphopantetheine binding"/>
    <property type="evidence" value="ECO:0007669"/>
    <property type="project" value="InterPro"/>
</dbReference>
<dbReference type="Pfam" id="PF13193">
    <property type="entry name" value="AMP-binding_C"/>
    <property type="match status" value="2"/>
</dbReference>
<evidence type="ECO:0000313" key="8">
    <source>
        <dbReference type="EMBL" id="GER90177.1"/>
    </source>
</evidence>
<dbReference type="Gene3D" id="3.30.559.30">
    <property type="entry name" value="Nonribosomal peptide synthetase, condensation domain"/>
    <property type="match status" value="4"/>
</dbReference>
<evidence type="ECO:0000256" key="6">
    <source>
        <dbReference type="ARBA" id="ARBA00023194"/>
    </source>
</evidence>
<dbReference type="FunFam" id="1.10.1200.10:FF:000005">
    <property type="entry name" value="Nonribosomal peptide synthetase 1"/>
    <property type="match status" value="2"/>
</dbReference>
<dbReference type="CDD" id="cd12115">
    <property type="entry name" value="A_NRPS_Sfm_like"/>
    <property type="match status" value="1"/>
</dbReference>